<dbReference type="EMBL" id="GECU01004740">
    <property type="protein sequence ID" value="JAT02967.1"/>
    <property type="molecule type" value="Transcribed_RNA"/>
</dbReference>
<feature type="non-terminal residue" evidence="3">
    <location>
        <position position="1"/>
    </location>
</feature>
<evidence type="ECO:0000256" key="1">
    <source>
        <dbReference type="SAM" id="MobiDB-lite"/>
    </source>
</evidence>
<proteinExistence type="predicted"/>
<reference evidence="3" key="1">
    <citation type="submission" date="2015-11" db="EMBL/GenBank/DDBJ databases">
        <title>De novo transcriptome assembly of four potential Pierce s Disease insect vectors from Arizona vineyards.</title>
        <authorList>
            <person name="Tassone E.E."/>
        </authorList>
    </citation>
    <scope>NUCLEOTIDE SEQUENCE</scope>
</reference>
<dbReference type="InterPro" id="IPR013783">
    <property type="entry name" value="Ig-like_fold"/>
</dbReference>
<sequence length="263" mass="30846">FTTIEGDCARFCCRVTGYPRPRVMWLINGHTVVNGMRYRLTYDGMWHLDIPKTRQYDHGKIEVVARNSSGETRVETTLTVNSRGDDYRGVLKNSPRPWYDAELSSYQAERQEGELARVFEERAQQEKEIILEHVKPKGVKEQQPEWTQMAKSKKGEEYYTKLRELEEEQVVKETRLREATHQFAIPGEKVVQKSLARGMADSYESNLEKQEELMPWQKGVQLRQVKREEKQDEVVHQITKALRQTRTDSAQEVAATEQREEKR</sequence>
<dbReference type="FunFam" id="2.60.40.10:FF:000697">
    <property type="entry name" value="titin isoform X1"/>
    <property type="match status" value="1"/>
</dbReference>
<dbReference type="InterPro" id="IPR013098">
    <property type="entry name" value="Ig_I-set"/>
</dbReference>
<name>A0A1B6JUW2_9HEMI</name>
<organism evidence="3">
    <name type="scientific">Homalodisca liturata</name>
    <dbReference type="NCBI Taxonomy" id="320908"/>
    <lineage>
        <taxon>Eukaryota</taxon>
        <taxon>Metazoa</taxon>
        <taxon>Ecdysozoa</taxon>
        <taxon>Arthropoda</taxon>
        <taxon>Hexapoda</taxon>
        <taxon>Insecta</taxon>
        <taxon>Pterygota</taxon>
        <taxon>Neoptera</taxon>
        <taxon>Paraneoptera</taxon>
        <taxon>Hemiptera</taxon>
        <taxon>Auchenorrhyncha</taxon>
        <taxon>Membracoidea</taxon>
        <taxon>Cicadellidae</taxon>
        <taxon>Cicadellinae</taxon>
        <taxon>Proconiini</taxon>
        <taxon>Homalodisca</taxon>
    </lineage>
</organism>
<dbReference type="AlphaFoldDB" id="A0A1B6JUW2"/>
<feature type="domain" description="Ig-like" evidence="2">
    <location>
        <begin position="1"/>
        <end position="79"/>
    </location>
</feature>
<dbReference type="PANTHER" id="PTHR47633">
    <property type="entry name" value="IMMUNOGLOBULIN"/>
    <property type="match status" value="1"/>
</dbReference>
<evidence type="ECO:0000313" key="3">
    <source>
        <dbReference type="EMBL" id="JAT02967.1"/>
    </source>
</evidence>
<gene>
    <name evidence="3" type="ORF">g.45434</name>
</gene>
<protein>
    <recommendedName>
        <fullName evidence="2">Ig-like domain-containing protein</fullName>
    </recommendedName>
</protein>
<dbReference type="PROSITE" id="PS50835">
    <property type="entry name" value="IG_LIKE"/>
    <property type="match status" value="1"/>
</dbReference>
<evidence type="ECO:0000259" key="2">
    <source>
        <dbReference type="PROSITE" id="PS50835"/>
    </source>
</evidence>
<feature type="region of interest" description="Disordered" evidence="1">
    <location>
        <begin position="242"/>
        <end position="263"/>
    </location>
</feature>
<dbReference type="InterPro" id="IPR007110">
    <property type="entry name" value="Ig-like_dom"/>
</dbReference>
<dbReference type="InterPro" id="IPR036179">
    <property type="entry name" value="Ig-like_dom_sf"/>
</dbReference>
<dbReference type="Gene3D" id="2.60.40.10">
    <property type="entry name" value="Immunoglobulins"/>
    <property type="match status" value="1"/>
</dbReference>
<dbReference type="Pfam" id="PF07679">
    <property type="entry name" value="I-set"/>
    <property type="match status" value="1"/>
</dbReference>
<feature type="non-terminal residue" evidence="3">
    <location>
        <position position="263"/>
    </location>
</feature>
<dbReference type="SUPFAM" id="SSF48726">
    <property type="entry name" value="Immunoglobulin"/>
    <property type="match status" value="1"/>
</dbReference>
<accession>A0A1B6JUW2</accession>